<gene>
    <name evidence="2" type="ORF">US58_C0001G0028</name>
</gene>
<feature type="region of interest" description="Disordered" evidence="1">
    <location>
        <begin position="1"/>
        <end position="22"/>
    </location>
</feature>
<dbReference type="STRING" id="1619036.US58_C0001G0028"/>
<feature type="compositionally biased region" description="Polar residues" evidence="1">
    <location>
        <begin position="1"/>
        <end position="21"/>
    </location>
</feature>
<evidence type="ECO:0000313" key="2">
    <source>
        <dbReference type="EMBL" id="KKQ41354.1"/>
    </source>
</evidence>
<sequence length="130" mass="14625">MFNFFKKTQTAMPVNQSANQPTDEELKQILTDAENDGRRLGVLIASLDVADEVKQAILDILPQFTPEQLQRFLAILEVQYANQKTGKIDEEFAKELETIKTTHDAAIATATATAQKELEKLEKEINKMSD</sequence>
<accession>A0A0G0JWV7</accession>
<evidence type="ECO:0000313" key="3">
    <source>
        <dbReference type="Proteomes" id="UP000034333"/>
    </source>
</evidence>
<organism evidence="2 3">
    <name type="scientific">Candidatus Magasanikbacteria bacterium GW2011_GWA2_37_8</name>
    <dbReference type="NCBI Taxonomy" id="1619036"/>
    <lineage>
        <taxon>Bacteria</taxon>
        <taxon>Candidatus Magasanikiibacteriota</taxon>
    </lineage>
</organism>
<protein>
    <submittedName>
        <fullName evidence="2">Uncharacterized protein</fullName>
    </submittedName>
</protein>
<proteinExistence type="predicted"/>
<reference evidence="2 3" key="1">
    <citation type="journal article" date="2015" name="Nature">
        <title>rRNA introns, odd ribosomes, and small enigmatic genomes across a large radiation of phyla.</title>
        <authorList>
            <person name="Brown C.T."/>
            <person name="Hug L.A."/>
            <person name="Thomas B.C."/>
            <person name="Sharon I."/>
            <person name="Castelle C.J."/>
            <person name="Singh A."/>
            <person name="Wilkins M.J."/>
            <person name="Williams K.H."/>
            <person name="Banfield J.F."/>
        </authorList>
    </citation>
    <scope>NUCLEOTIDE SEQUENCE [LARGE SCALE GENOMIC DNA]</scope>
</reference>
<evidence type="ECO:0000256" key="1">
    <source>
        <dbReference type="SAM" id="MobiDB-lite"/>
    </source>
</evidence>
<dbReference type="EMBL" id="LBTN01000001">
    <property type="protein sequence ID" value="KKQ41354.1"/>
    <property type="molecule type" value="Genomic_DNA"/>
</dbReference>
<comment type="caution">
    <text evidence="2">The sequence shown here is derived from an EMBL/GenBank/DDBJ whole genome shotgun (WGS) entry which is preliminary data.</text>
</comment>
<dbReference type="Proteomes" id="UP000034333">
    <property type="component" value="Unassembled WGS sequence"/>
</dbReference>
<dbReference type="AlphaFoldDB" id="A0A0G0JWV7"/>
<name>A0A0G0JWV7_9BACT</name>